<reference evidence="2 6" key="4">
    <citation type="journal article" date="2024" name="Syst. Appl. Microbiol.">
        <title>Evidence for the occurrence of Acinetobacter faecalis in cattle feces and its emended description.</title>
        <authorList>
            <person name="Kyselkova M."/>
            <person name="Xanthopoulou K."/>
            <person name="Shestivska V."/>
            <person name="Spanelova P."/>
            <person name="Maixnerova M."/>
            <person name="Higgins P.G."/>
            <person name="Nemec A."/>
        </authorList>
    </citation>
    <scope>NUCLEOTIDE SEQUENCE [LARGE SCALE GENOMIC DNA]</scope>
    <source>
        <strain evidence="2 6">ANC 7225</strain>
    </source>
</reference>
<comment type="caution">
    <text evidence="3">The sequence shown here is derived from an EMBL/GenBank/DDBJ whole genome shotgun (WGS) entry which is preliminary data.</text>
</comment>
<dbReference type="GO" id="GO:0004497">
    <property type="term" value="F:monooxygenase activity"/>
    <property type="evidence" value="ECO:0007669"/>
    <property type="project" value="UniProtKB-KW"/>
</dbReference>
<organism evidence="3 4">
    <name type="scientific">Acinetobacter faecalis</name>
    <dbReference type="NCBI Taxonomy" id="2665161"/>
    <lineage>
        <taxon>Bacteria</taxon>
        <taxon>Pseudomonadati</taxon>
        <taxon>Pseudomonadota</taxon>
        <taxon>Gammaproteobacteria</taxon>
        <taxon>Moraxellales</taxon>
        <taxon>Moraxellaceae</taxon>
        <taxon>Acinetobacter</taxon>
    </lineage>
</organism>
<gene>
    <name evidence="3" type="ORF">GIX10_08230</name>
    <name evidence="2" type="ORF">SKM48_07405</name>
    <name evidence="1" type="ORF">SKM51_08530</name>
</gene>
<dbReference type="Proteomes" id="UP001278995">
    <property type="component" value="Unassembled WGS sequence"/>
</dbReference>
<dbReference type="InterPro" id="IPR014910">
    <property type="entry name" value="YdhR"/>
</dbReference>
<dbReference type="EMBL" id="JAXHPL010000043">
    <property type="protein sequence ID" value="MDY6487234.1"/>
    <property type="molecule type" value="Genomic_DNA"/>
</dbReference>
<dbReference type="PANTHER" id="PTHR39169">
    <property type="match status" value="1"/>
</dbReference>
<proteinExistence type="predicted"/>
<reference evidence="2" key="3">
    <citation type="submission" date="2023-11" db="EMBL/GenBank/DDBJ databases">
        <authorList>
            <person name="Kyselkova M."/>
            <person name="Xanthopoulou K."/>
            <person name="Shestivska V."/>
            <person name="Spanelova P."/>
            <person name="Maixnerova M."/>
            <person name="Higgins P.G."/>
            <person name="Nemec A."/>
        </authorList>
    </citation>
    <scope>NUCLEOTIDE SEQUENCE</scope>
    <source>
        <strain evidence="2">ANC 7225</strain>
    </source>
</reference>
<evidence type="ECO:0000313" key="5">
    <source>
        <dbReference type="Proteomes" id="UP001278995"/>
    </source>
</evidence>
<dbReference type="InterPro" id="IPR011008">
    <property type="entry name" value="Dimeric_a/b-barrel"/>
</dbReference>
<dbReference type="EMBL" id="WLYL01000022">
    <property type="protein sequence ID" value="MTD11415.1"/>
    <property type="molecule type" value="Genomic_DNA"/>
</dbReference>
<accession>A0A6L6GFZ0</accession>
<reference evidence="1 5" key="2">
    <citation type="submission" date="2023-11" db="EMBL/GenBank/DDBJ databases">
        <title>The common occurrence of Acinetobacte faecalis in cattle feces and its emended description.</title>
        <authorList>
            <person name="Kyselkova M."/>
            <person name="Xanthopoulou K."/>
            <person name="Shestivska V."/>
            <person name="Spanelova P."/>
            <person name="Maixnerova M."/>
            <person name="Higgins P.G."/>
            <person name="Nemec A."/>
        </authorList>
    </citation>
    <scope>NUCLEOTIDE SEQUENCE [LARGE SCALE GENOMIC DNA]</scope>
    <source>
        <strain evidence="1 5">ANC 7483</strain>
    </source>
</reference>
<dbReference type="Pfam" id="PF08803">
    <property type="entry name" value="ydhR"/>
    <property type="match status" value="1"/>
</dbReference>
<dbReference type="RefSeq" id="WP_154773011.1">
    <property type="nucleotide sequence ID" value="NZ_JAXHPE010000027.1"/>
</dbReference>
<dbReference type="PANTHER" id="PTHR39169:SF1">
    <property type="entry name" value="MONOOXYGENASE YDHR-RELATED"/>
    <property type="match status" value="1"/>
</dbReference>
<name>A0A6L6GFZ0_9GAMM</name>
<dbReference type="AlphaFoldDB" id="A0A6L6GFZ0"/>
<evidence type="ECO:0000313" key="6">
    <source>
        <dbReference type="Proteomes" id="UP001284094"/>
    </source>
</evidence>
<evidence type="ECO:0000313" key="4">
    <source>
        <dbReference type="Proteomes" id="UP000473854"/>
    </source>
</evidence>
<sequence>MAYILQVDFPYEGPWGSDMEQAMKPLADSITLEKGLIWKIWTENQSLNEAGGIYLFTSSVDAQNYIEKHEKRLNENGIHQIRYKIFHVNQQLSQLNRAPI</sequence>
<keyword evidence="3" id="KW-0560">Oxidoreductase</keyword>
<dbReference type="Proteomes" id="UP000473854">
    <property type="component" value="Unassembled WGS sequence"/>
</dbReference>
<dbReference type="NCBIfam" id="NF008333">
    <property type="entry name" value="PRK11118.1"/>
    <property type="match status" value="1"/>
</dbReference>
<keyword evidence="6" id="KW-1185">Reference proteome</keyword>
<dbReference type="Proteomes" id="UP001284094">
    <property type="component" value="Unassembled WGS sequence"/>
</dbReference>
<evidence type="ECO:0000313" key="2">
    <source>
        <dbReference type="EMBL" id="MDY6550581.1"/>
    </source>
</evidence>
<protein>
    <submittedName>
        <fullName evidence="3">Monooxygenase</fullName>
    </submittedName>
</protein>
<dbReference type="EMBL" id="JAXHPO010000027">
    <property type="protein sequence ID" value="MDY6550581.1"/>
    <property type="molecule type" value="Genomic_DNA"/>
</dbReference>
<reference evidence="3 4" key="1">
    <citation type="submission" date="2019-11" db="EMBL/GenBank/DDBJ databases">
        <authorList>
            <person name="An D."/>
        </authorList>
    </citation>
    <scope>NUCLEOTIDE SEQUENCE [LARGE SCALE GENOMIC DNA]</scope>
    <source>
        <strain evidence="3 4">YIM 103518</strain>
    </source>
</reference>
<dbReference type="SUPFAM" id="SSF54909">
    <property type="entry name" value="Dimeric alpha+beta barrel"/>
    <property type="match status" value="1"/>
</dbReference>
<keyword evidence="3" id="KW-0503">Monooxygenase</keyword>
<evidence type="ECO:0000313" key="1">
    <source>
        <dbReference type="EMBL" id="MDY6487234.1"/>
    </source>
</evidence>
<dbReference type="Gene3D" id="3.30.70.100">
    <property type="match status" value="1"/>
</dbReference>
<evidence type="ECO:0000313" key="3">
    <source>
        <dbReference type="EMBL" id="MTD11415.1"/>
    </source>
</evidence>